<organism evidence="2">
    <name type="scientific">Achlya hypogyna</name>
    <name type="common">Oomycete</name>
    <name type="synonym">Protoachlya hypogyna</name>
    <dbReference type="NCBI Taxonomy" id="1202772"/>
    <lineage>
        <taxon>Eukaryota</taxon>
        <taxon>Sar</taxon>
        <taxon>Stramenopiles</taxon>
        <taxon>Oomycota</taxon>
        <taxon>Saprolegniomycetes</taxon>
        <taxon>Saprolegniales</taxon>
        <taxon>Achlyaceae</taxon>
        <taxon>Achlya</taxon>
    </lineage>
</organism>
<feature type="chain" id="PRO_5002027303" evidence="1">
    <location>
        <begin position="25"/>
        <end position="80"/>
    </location>
</feature>
<reference evidence="2" key="1">
    <citation type="journal article" date="2014" name="Genome Biol. Evol.">
        <title>The secreted proteins of Achlya hypogyna and Thraustotheca clavata identify the ancestral oomycete secretome and reveal gene acquisitions by horizontal gene transfer.</title>
        <authorList>
            <person name="Misner I."/>
            <person name="Blouin N."/>
            <person name="Leonard G."/>
            <person name="Richards T.A."/>
            <person name="Lane C.E."/>
        </authorList>
    </citation>
    <scope>NUCLEOTIDE SEQUENCE</scope>
    <source>
        <strain evidence="2">ATCC 48635</strain>
    </source>
</reference>
<name>A0A0A7CMC7_ACHHY</name>
<evidence type="ECO:0000256" key="1">
    <source>
        <dbReference type="SAM" id="SignalP"/>
    </source>
</evidence>
<dbReference type="AlphaFoldDB" id="A0A0A7CMC7"/>
<proteinExistence type="predicted"/>
<dbReference type="EMBL" id="KM038561">
    <property type="protein sequence ID" value="AIG56022.1"/>
    <property type="molecule type" value="Genomic_DNA"/>
</dbReference>
<sequence>MLAALACVAYTVLTTLTSVGRVFNDPCERLDQQNQRLAQYQQQMGDYMSRSEFYRDIHPPPRDPTNDDLLMDNPRYLRGI</sequence>
<accession>A0A0A7CMC7</accession>
<keyword evidence="1" id="KW-0732">Signal</keyword>
<evidence type="ECO:0000313" key="2">
    <source>
        <dbReference type="EMBL" id="AIG56022.1"/>
    </source>
</evidence>
<protein>
    <submittedName>
        <fullName evidence="2">Secreted protein</fullName>
    </submittedName>
</protein>
<feature type="signal peptide" evidence="1">
    <location>
        <begin position="1"/>
        <end position="24"/>
    </location>
</feature>